<keyword evidence="7" id="KW-1185">Reference proteome</keyword>
<evidence type="ECO:0000259" key="5">
    <source>
        <dbReference type="PROSITE" id="PS50893"/>
    </source>
</evidence>
<dbReference type="EMBL" id="CP040449">
    <property type="protein sequence ID" value="QFI54146.1"/>
    <property type="molecule type" value="Genomic_DNA"/>
</dbReference>
<dbReference type="GO" id="GO:0055085">
    <property type="term" value="P:transmembrane transport"/>
    <property type="evidence" value="ECO:0007669"/>
    <property type="project" value="InterPro"/>
</dbReference>
<dbReference type="GO" id="GO:0016020">
    <property type="term" value="C:membrane"/>
    <property type="evidence" value="ECO:0007669"/>
    <property type="project" value="InterPro"/>
</dbReference>
<evidence type="ECO:0000313" key="6">
    <source>
        <dbReference type="EMBL" id="QFI54146.1"/>
    </source>
</evidence>
<dbReference type="Proteomes" id="UP000594034">
    <property type="component" value="Chromosome"/>
</dbReference>
<keyword evidence="4 6" id="KW-0067">ATP-binding</keyword>
<evidence type="ECO:0000313" key="7">
    <source>
        <dbReference type="Proteomes" id="UP000594034"/>
    </source>
</evidence>
<dbReference type="CDD" id="cd03225">
    <property type="entry name" value="ABC_cobalt_CbiO_domain1"/>
    <property type="match status" value="1"/>
</dbReference>
<feature type="domain" description="ABC transporter" evidence="5">
    <location>
        <begin position="4"/>
        <end position="232"/>
    </location>
</feature>
<evidence type="ECO:0000256" key="3">
    <source>
        <dbReference type="ARBA" id="ARBA00022741"/>
    </source>
</evidence>
<gene>
    <name evidence="6" type="ORF">FE240_05200</name>
</gene>
<evidence type="ECO:0000256" key="1">
    <source>
        <dbReference type="ARBA" id="ARBA00005417"/>
    </source>
</evidence>
<dbReference type="InterPro" id="IPR015856">
    <property type="entry name" value="ABC_transpr_CbiO/EcfA_su"/>
</dbReference>
<protein>
    <submittedName>
        <fullName evidence="6">Energy-coupling factor ABC transporter ATP-binding protein</fullName>
    </submittedName>
</protein>
<dbReference type="InterPro" id="IPR050153">
    <property type="entry name" value="Metal_Ion_Import_ABC"/>
</dbReference>
<proteinExistence type="inferred from homology"/>
<comment type="similarity">
    <text evidence="1">Belongs to the ABC transporter superfamily.</text>
</comment>
<dbReference type="SMART" id="SM00382">
    <property type="entry name" value="AAA"/>
    <property type="match status" value="1"/>
</dbReference>
<keyword evidence="3" id="KW-0547">Nucleotide-binding</keyword>
<dbReference type="InterPro" id="IPR003593">
    <property type="entry name" value="AAA+_ATPase"/>
</dbReference>
<dbReference type="PANTHER" id="PTHR42734">
    <property type="entry name" value="METAL TRANSPORT SYSTEM ATP-BINDING PROTEIN TM_0124-RELATED"/>
    <property type="match status" value="1"/>
</dbReference>
<sequence>MLTLHARNLHMQFGERPLFYIPELIIAPGDAIWLRGANGVGKTTLLKILAGLQRPSGGELSNRPSLLLALARRFGLRQPGPGRVIYLHQSPYLFDGTVRDNLAWGLKQRHHRRLIDALRRADLEHLAAEHVSLLSGGERQRLALARAWVLQPAYLLLDEPTANLDSHSIALMADLAQDLGEQGCARVVTSHQENLLTARCQRHWLLQHSQLVENGPLTLYRMPTREDHVQHA</sequence>
<evidence type="ECO:0000256" key="4">
    <source>
        <dbReference type="ARBA" id="ARBA00022840"/>
    </source>
</evidence>
<dbReference type="InterPro" id="IPR003439">
    <property type="entry name" value="ABC_transporter-like_ATP-bd"/>
</dbReference>
<dbReference type="PROSITE" id="PS50893">
    <property type="entry name" value="ABC_TRANSPORTER_2"/>
    <property type="match status" value="1"/>
</dbReference>
<dbReference type="SUPFAM" id="SSF52540">
    <property type="entry name" value="P-loop containing nucleoside triphosphate hydrolases"/>
    <property type="match status" value="1"/>
</dbReference>
<name>A0A5J6WSM8_9GAMM</name>
<dbReference type="InterPro" id="IPR027417">
    <property type="entry name" value="P-loop_NTPase"/>
</dbReference>
<dbReference type="RefSeq" id="WP_193003655.1">
    <property type="nucleotide sequence ID" value="NZ_CP040449.1"/>
</dbReference>
<dbReference type="AlphaFoldDB" id="A0A5J6WSM8"/>
<dbReference type="Gene3D" id="3.40.50.300">
    <property type="entry name" value="P-loop containing nucleotide triphosphate hydrolases"/>
    <property type="match status" value="1"/>
</dbReference>
<accession>A0A5J6WSM8</accession>
<dbReference type="GO" id="GO:0016887">
    <property type="term" value="F:ATP hydrolysis activity"/>
    <property type="evidence" value="ECO:0007669"/>
    <property type="project" value="InterPro"/>
</dbReference>
<dbReference type="Pfam" id="PF00005">
    <property type="entry name" value="ABC_tran"/>
    <property type="match status" value="1"/>
</dbReference>
<evidence type="ECO:0000256" key="2">
    <source>
        <dbReference type="ARBA" id="ARBA00022448"/>
    </source>
</evidence>
<keyword evidence="2" id="KW-0813">Transport</keyword>
<dbReference type="PROSITE" id="PS00211">
    <property type="entry name" value="ABC_TRANSPORTER_1"/>
    <property type="match status" value="1"/>
</dbReference>
<dbReference type="PANTHER" id="PTHR42734:SF17">
    <property type="entry name" value="METAL TRANSPORT SYSTEM ATP-BINDING PROTEIN TM_0124-RELATED"/>
    <property type="match status" value="1"/>
</dbReference>
<dbReference type="InterPro" id="IPR017871">
    <property type="entry name" value="ABC_transporter-like_CS"/>
</dbReference>
<dbReference type="GO" id="GO:0005524">
    <property type="term" value="F:ATP binding"/>
    <property type="evidence" value="ECO:0007669"/>
    <property type="project" value="UniProtKB-KW"/>
</dbReference>
<dbReference type="KEGG" id="asim:FE240_05200"/>
<reference evidence="6 7" key="1">
    <citation type="submission" date="2019-05" db="EMBL/GenBank/DDBJ databases">
        <title>OXA-830, a novel chromosomally encoded expanded-spectrum class D beta-lactamase in Aeromonas simiae.</title>
        <authorList>
            <person name="Zhou W."/>
            <person name="Chen Q."/>
        </authorList>
    </citation>
    <scope>NUCLEOTIDE SEQUENCE [LARGE SCALE GENOMIC DNA]</scope>
    <source>
        <strain evidence="6 7">A6</strain>
    </source>
</reference>
<organism evidence="6 7">
    <name type="scientific">Aeromonas simiae</name>
    <dbReference type="NCBI Taxonomy" id="218936"/>
    <lineage>
        <taxon>Bacteria</taxon>
        <taxon>Pseudomonadati</taxon>
        <taxon>Pseudomonadota</taxon>
        <taxon>Gammaproteobacteria</taxon>
        <taxon>Aeromonadales</taxon>
        <taxon>Aeromonadaceae</taxon>
        <taxon>Aeromonas</taxon>
    </lineage>
</organism>